<comment type="caution">
    <text evidence="2">The sequence shown here is derived from an EMBL/GenBank/DDBJ whole genome shotgun (WGS) entry which is preliminary data.</text>
</comment>
<dbReference type="EMBL" id="JALLBG020000303">
    <property type="protein sequence ID" value="KAL3756507.1"/>
    <property type="molecule type" value="Genomic_DNA"/>
</dbReference>
<evidence type="ECO:0000313" key="2">
    <source>
        <dbReference type="EMBL" id="KAL3756507.1"/>
    </source>
</evidence>
<protein>
    <recommendedName>
        <fullName evidence="4">Hyphally-regulated cell wall protein N-terminal domain-containing protein</fullName>
    </recommendedName>
</protein>
<dbReference type="AlphaFoldDB" id="A0ABD3LYN9"/>
<evidence type="ECO:0000256" key="1">
    <source>
        <dbReference type="SAM" id="SignalP"/>
    </source>
</evidence>
<reference evidence="2 3" key="1">
    <citation type="submission" date="2024-10" db="EMBL/GenBank/DDBJ databases">
        <title>Updated reference genomes for cyclostephanoid diatoms.</title>
        <authorList>
            <person name="Roberts W.R."/>
            <person name="Alverson A.J."/>
        </authorList>
    </citation>
    <scope>NUCLEOTIDE SEQUENCE [LARGE SCALE GENOMIC DNA]</scope>
    <source>
        <strain evidence="2 3">AJA232-27</strain>
    </source>
</reference>
<feature type="chain" id="PRO_5044887231" description="Hyphally-regulated cell wall protein N-terminal domain-containing protein" evidence="1">
    <location>
        <begin position="28"/>
        <end position="286"/>
    </location>
</feature>
<feature type="signal peptide" evidence="1">
    <location>
        <begin position="1"/>
        <end position="27"/>
    </location>
</feature>
<keyword evidence="1" id="KW-0732">Signal</keyword>
<evidence type="ECO:0000313" key="3">
    <source>
        <dbReference type="Proteomes" id="UP001530293"/>
    </source>
</evidence>
<proteinExistence type="predicted"/>
<keyword evidence="3" id="KW-1185">Reference proteome</keyword>
<organism evidence="2 3">
    <name type="scientific">Discostella pseudostelligera</name>
    <dbReference type="NCBI Taxonomy" id="259834"/>
    <lineage>
        <taxon>Eukaryota</taxon>
        <taxon>Sar</taxon>
        <taxon>Stramenopiles</taxon>
        <taxon>Ochrophyta</taxon>
        <taxon>Bacillariophyta</taxon>
        <taxon>Coscinodiscophyceae</taxon>
        <taxon>Thalassiosirophycidae</taxon>
        <taxon>Stephanodiscales</taxon>
        <taxon>Stephanodiscaceae</taxon>
        <taxon>Discostella</taxon>
    </lineage>
</organism>
<dbReference type="Proteomes" id="UP001530293">
    <property type="component" value="Unassembled WGS sequence"/>
</dbReference>
<name>A0ABD3LYN9_9STRA</name>
<gene>
    <name evidence="2" type="ORF">ACHAWU_009901</name>
</gene>
<accession>A0ABD3LYN9</accession>
<evidence type="ECO:0008006" key="4">
    <source>
        <dbReference type="Google" id="ProtNLM"/>
    </source>
</evidence>
<sequence>MISANRRRSRRVVAPIILLLATSSVLGNPVGYNGKGTYVIEDDYTGDNIYIANGTRVYLENGVITAPNSTDDGVSAVVVKDSTFYGKNGAIYGGIGIGGKGITISTSRDSTNNSPGAATFEAGVEVYGGAAYSEITTSGGVAVQVLHNGSIATFNGGRFTAGMGCRDDVCGIASVDGIALHVIQGKAVVKGGTFEGSFYNERGQIEVHGCVVYDDETRKIVGVLLDGSDIDVLYRQPTGQNSPPNITLNYTSCAESSKTISVSALTTGITVTNPVLWIGLFFGLVF</sequence>